<organism evidence="1 2">
    <name type="scientific">Geomicrobium halophilum</name>
    <dbReference type="NCBI Taxonomy" id="549000"/>
    <lineage>
        <taxon>Bacteria</taxon>
        <taxon>Bacillati</taxon>
        <taxon>Bacillota</taxon>
        <taxon>Bacilli</taxon>
        <taxon>Bacillales</taxon>
        <taxon>Geomicrobium</taxon>
    </lineage>
</organism>
<protein>
    <submittedName>
        <fullName evidence="1">Uncharacterized protein</fullName>
    </submittedName>
</protein>
<accession>A0A841PV22</accession>
<dbReference type="Proteomes" id="UP000568839">
    <property type="component" value="Unassembled WGS sequence"/>
</dbReference>
<comment type="caution">
    <text evidence="1">The sequence shown here is derived from an EMBL/GenBank/DDBJ whole genome shotgun (WGS) entry which is preliminary data.</text>
</comment>
<name>A0A841PV22_9BACL</name>
<proteinExistence type="predicted"/>
<keyword evidence="2" id="KW-1185">Reference proteome</keyword>
<dbReference type="AlphaFoldDB" id="A0A841PV22"/>
<reference evidence="1 2" key="1">
    <citation type="submission" date="2020-08" db="EMBL/GenBank/DDBJ databases">
        <title>Genomic Encyclopedia of Type Strains, Phase IV (KMG-IV): sequencing the most valuable type-strain genomes for metagenomic binning, comparative biology and taxonomic classification.</title>
        <authorList>
            <person name="Goeker M."/>
        </authorList>
    </citation>
    <scope>NUCLEOTIDE SEQUENCE [LARGE SCALE GENOMIC DNA]</scope>
    <source>
        <strain evidence="1 2">DSM 21769</strain>
    </source>
</reference>
<sequence>MDALFSAACQKYRSKSSAFQRNREIAEAQYQVGSFVFVKERSFPDEV</sequence>
<gene>
    <name evidence="1" type="ORF">HNR44_002134</name>
</gene>
<evidence type="ECO:0000313" key="2">
    <source>
        <dbReference type="Proteomes" id="UP000568839"/>
    </source>
</evidence>
<dbReference type="EMBL" id="JACHHJ010000003">
    <property type="protein sequence ID" value="MBB6450151.1"/>
    <property type="molecule type" value="Genomic_DNA"/>
</dbReference>
<evidence type="ECO:0000313" key="1">
    <source>
        <dbReference type="EMBL" id="MBB6450151.1"/>
    </source>
</evidence>